<dbReference type="InterPro" id="IPR042239">
    <property type="entry name" value="Nop_C"/>
</dbReference>
<protein>
    <recommendedName>
        <fullName evidence="2">Nop domain-containing protein</fullName>
    </recommendedName>
</protein>
<organism evidence="3 4">
    <name type="scientific">Anncaliia algerae PRA339</name>
    <dbReference type="NCBI Taxonomy" id="1288291"/>
    <lineage>
        <taxon>Eukaryota</taxon>
        <taxon>Fungi</taxon>
        <taxon>Fungi incertae sedis</taxon>
        <taxon>Microsporidia</taxon>
        <taxon>Tubulinosematoidea</taxon>
        <taxon>Tubulinosematidae</taxon>
        <taxon>Anncaliia</taxon>
    </lineage>
</organism>
<dbReference type="OrthoDB" id="6780543at2759"/>
<feature type="domain" description="Nop" evidence="2">
    <location>
        <begin position="273"/>
        <end position="391"/>
    </location>
</feature>
<dbReference type="PROSITE" id="PS51358">
    <property type="entry name" value="NOP"/>
    <property type="match status" value="1"/>
</dbReference>
<dbReference type="GO" id="GO:0030515">
    <property type="term" value="F:snoRNA binding"/>
    <property type="evidence" value="ECO:0007669"/>
    <property type="project" value="InterPro"/>
</dbReference>
<reference evidence="4" key="1">
    <citation type="submission" date="2013-02" db="EMBL/GenBank/DDBJ databases">
        <authorList>
            <consortium name="The Broad Institute Genome Sequencing Platform"/>
            <person name="Cuomo C."/>
            <person name="Becnel J."/>
            <person name="Sanscrainte N."/>
            <person name="Walker B."/>
            <person name="Young S.K."/>
            <person name="Zeng Q."/>
            <person name="Gargeya S."/>
            <person name="Fitzgerald M."/>
            <person name="Haas B."/>
            <person name="Abouelleil A."/>
            <person name="Alvarado L."/>
            <person name="Arachchi H.M."/>
            <person name="Berlin A.M."/>
            <person name="Chapman S.B."/>
            <person name="Dewar J."/>
            <person name="Goldberg J."/>
            <person name="Griggs A."/>
            <person name="Gujja S."/>
            <person name="Hansen M."/>
            <person name="Howarth C."/>
            <person name="Imamovic A."/>
            <person name="Larimer J."/>
            <person name="McCowan C."/>
            <person name="Murphy C."/>
            <person name="Neiman D."/>
            <person name="Pearson M."/>
            <person name="Priest M."/>
            <person name="Roberts A."/>
            <person name="Saif S."/>
            <person name="Shea T."/>
            <person name="Sisk P."/>
            <person name="Sykes S."/>
            <person name="Wortman J."/>
            <person name="Nusbaum C."/>
            <person name="Birren B."/>
        </authorList>
    </citation>
    <scope>NUCLEOTIDE SEQUENCE [LARGE SCALE GENOMIC DNA]</scope>
    <source>
        <strain evidence="4">PRA339</strain>
    </source>
</reference>
<keyword evidence="4" id="KW-1185">Reference proteome</keyword>
<dbReference type="InterPro" id="IPR012976">
    <property type="entry name" value="NOSIC"/>
</dbReference>
<dbReference type="VEuPathDB" id="MicrosporidiaDB:H312_02772"/>
<dbReference type="Gene3D" id="1.10.287.4070">
    <property type="match status" value="1"/>
</dbReference>
<dbReference type="InterPro" id="IPR036070">
    <property type="entry name" value="Nop_dom_sf"/>
</dbReference>
<sequence>MQIFYETPFKYFLLEVNDANISVIAEHTLSDPFESLDNILLLQKGIISDDIKIFLEKNGGDTIYLTDESLIKQFNKLFSNKEFLYDLNLVRTVKENISSFVDLSKYSKELLCISHKLANNKLENKEKMDVIITETLSLIDSLERDINLHVMRIKEWYSNHFPELQDLVSSNYDYLLAVIVVRRRNSFNKMSAEEFAFKIEELKNNVNDEKIKRIKNDWSVKYEEIKKLSESSMGTDLGDNDIDKIVEECKSVLHTFNHKETLVVYLEDKAKSLAPNFVYLLGSVVACKMIYACGTLMALSKKPSSTLQILGAEKSFFEAVKNKENTPKYGYIYNSPLVSQAPPQFKGKIARTLASKAALAAKIDVFGGDESGLMGKKAAENILKRIESLKVVKKKKKMNFN</sequence>
<dbReference type="Proteomes" id="UP000030655">
    <property type="component" value="Unassembled WGS sequence"/>
</dbReference>
<evidence type="ECO:0000313" key="4">
    <source>
        <dbReference type="Proteomes" id="UP000030655"/>
    </source>
</evidence>
<dbReference type="AlphaFoldDB" id="A0A059EY27"/>
<evidence type="ECO:0000313" key="3">
    <source>
        <dbReference type="EMBL" id="KCZ79830.1"/>
    </source>
</evidence>
<evidence type="ECO:0000259" key="2">
    <source>
        <dbReference type="PROSITE" id="PS51358"/>
    </source>
</evidence>
<reference evidence="3 4" key="2">
    <citation type="submission" date="2014-03" db="EMBL/GenBank/DDBJ databases">
        <title>The Genome Sequence of Anncaliia algerae insect isolate PRA339.</title>
        <authorList>
            <consortium name="The Broad Institute Genome Sequencing Platform"/>
            <consortium name="The Broad Institute Genome Sequencing Center for Infectious Disease"/>
            <person name="Cuomo C."/>
            <person name="Becnel J."/>
            <person name="Sanscrainte N."/>
            <person name="Walker B."/>
            <person name="Young S.K."/>
            <person name="Zeng Q."/>
            <person name="Gargeya S."/>
            <person name="Fitzgerald M."/>
            <person name="Haas B."/>
            <person name="Abouelleil A."/>
            <person name="Alvarado L."/>
            <person name="Arachchi H.M."/>
            <person name="Berlin A.M."/>
            <person name="Chapman S.B."/>
            <person name="Dewar J."/>
            <person name="Goldberg J."/>
            <person name="Griggs A."/>
            <person name="Gujja S."/>
            <person name="Hansen M."/>
            <person name="Howarth C."/>
            <person name="Imamovic A."/>
            <person name="Larimer J."/>
            <person name="McCowan C."/>
            <person name="Murphy C."/>
            <person name="Neiman D."/>
            <person name="Pearson M."/>
            <person name="Priest M."/>
            <person name="Roberts A."/>
            <person name="Saif S."/>
            <person name="Shea T."/>
            <person name="Sisk P."/>
            <person name="Sykes S."/>
            <person name="Wortman J."/>
            <person name="Nusbaum C."/>
            <person name="Birren B."/>
        </authorList>
    </citation>
    <scope>NUCLEOTIDE SEQUENCE [LARGE SCALE GENOMIC DNA]</scope>
    <source>
        <strain evidence="3 4">PRA339</strain>
    </source>
</reference>
<dbReference type="HOGENOM" id="CLU_015495_1_0_1"/>
<dbReference type="Gene3D" id="1.10.246.90">
    <property type="entry name" value="Nop domain"/>
    <property type="match status" value="1"/>
</dbReference>
<dbReference type="SUPFAM" id="SSF89124">
    <property type="entry name" value="Nop domain"/>
    <property type="match status" value="1"/>
</dbReference>
<dbReference type="InterPro" id="IPR002687">
    <property type="entry name" value="Nop_dom"/>
</dbReference>
<dbReference type="PANTHER" id="PTHR10894">
    <property type="entry name" value="NUCLEOLAR PROTEIN 5 NUCLEOLAR PROTEIN NOP5 NOP58"/>
    <property type="match status" value="1"/>
</dbReference>
<name>A0A059EY27_9MICR</name>
<dbReference type="EMBL" id="KK365226">
    <property type="protein sequence ID" value="KCZ79830.1"/>
    <property type="molecule type" value="Genomic_DNA"/>
</dbReference>
<dbReference type="SMART" id="SM00931">
    <property type="entry name" value="NOSIC"/>
    <property type="match status" value="1"/>
</dbReference>
<proteinExistence type="inferred from homology"/>
<dbReference type="InterPro" id="IPR045056">
    <property type="entry name" value="Nop56/Nop58"/>
</dbReference>
<comment type="similarity">
    <text evidence="1">Belongs to the NOP5/NOP56 family.</text>
</comment>
<gene>
    <name evidence="3" type="ORF">H312_02772</name>
</gene>
<dbReference type="PANTHER" id="PTHR10894:SF0">
    <property type="entry name" value="NUCLEOLAR PROTEIN 56"/>
    <property type="match status" value="1"/>
</dbReference>
<dbReference type="STRING" id="1288291.A0A059EY27"/>
<dbReference type="Pfam" id="PF01798">
    <property type="entry name" value="Nop"/>
    <property type="match status" value="1"/>
</dbReference>
<dbReference type="GO" id="GO:0031428">
    <property type="term" value="C:box C/D methylation guide snoRNP complex"/>
    <property type="evidence" value="ECO:0007669"/>
    <property type="project" value="InterPro"/>
</dbReference>
<evidence type="ECO:0000256" key="1">
    <source>
        <dbReference type="ARBA" id="ARBA00009211"/>
    </source>
</evidence>
<dbReference type="GO" id="GO:0032040">
    <property type="term" value="C:small-subunit processome"/>
    <property type="evidence" value="ECO:0007669"/>
    <property type="project" value="InterPro"/>
</dbReference>
<accession>A0A059EY27</accession>